<comment type="caution">
    <text evidence="3">The sequence shown here is derived from an EMBL/GenBank/DDBJ whole genome shotgun (WGS) entry which is preliminary data.</text>
</comment>
<feature type="compositionally biased region" description="Basic and acidic residues" evidence="1">
    <location>
        <begin position="128"/>
        <end position="143"/>
    </location>
</feature>
<dbReference type="PROSITE" id="PS51318">
    <property type="entry name" value="TAT"/>
    <property type="match status" value="1"/>
</dbReference>
<name>A0ABT6CBW5_9MICO</name>
<evidence type="ECO:0008006" key="5">
    <source>
        <dbReference type="Google" id="ProtNLM"/>
    </source>
</evidence>
<dbReference type="EMBL" id="JAROAV010000055">
    <property type="protein sequence ID" value="MDF8266389.1"/>
    <property type="molecule type" value="Genomic_DNA"/>
</dbReference>
<proteinExistence type="predicted"/>
<feature type="region of interest" description="Disordered" evidence="1">
    <location>
        <begin position="127"/>
        <end position="151"/>
    </location>
</feature>
<evidence type="ECO:0000256" key="1">
    <source>
        <dbReference type="SAM" id="MobiDB-lite"/>
    </source>
</evidence>
<sequence length="309" mass="30033">MSRRTKLTAAAAGLGVVAAGAVAVPALAASGSATPSVSASSSPTAGTGSSGSGSDSTARDHGPRGGMSLFGSTAAQVATAAGATETQLRQGLRDGTSLAEIASSHGVAKSTLVSRLGALVDQQAGTIVDRKHGGQPDAGRQDSGRSNPLDDALAGLVKKGTITQAQADAITKAVQQQRRTDGPAGKQDRPGPMKDHASDLASLLKLSEAQLRTQLQSGKSLADVAKAQGVSRDTVVAKLASLLKADLPTIVDQKNAFGPQMPGGHGGPGGPGMGMGQQPGSGSGSGSNGSSGSGTGGGTTGAVEVPSAT</sequence>
<reference evidence="3 4" key="1">
    <citation type="submission" date="2023-03" db="EMBL/GenBank/DDBJ databases">
        <title>YIM 133296 draft genome.</title>
        <authorList>
            <person name="Xiong L."/>
        </authorList>
    </citation>
    <scope>NUCLEOTIDE SEQUENCE [LARGE SCALE GENOMIC DNA]</scope>
    <source>
        <strain evidence="3 4">YIM 133296</strain>
    </source>
</reference>
<evidence type="ECO:0000256" key="2">
    <source>
        <dbReference type="SAM" id="SignalP"/>
    </source>
</evidence>
<evidence type="ECO:0000313" key="3">
    <source>
        <dbReference type="EMBL" id="MDF8266389.1"/>
    </source>
</evidence>
<feature type="signal peptide" evidence="2">
    <location>
        <begin position="1"/>
        <end position="28"/>
    </location>
</feature>
<feature type="region of interest" description="Disordered" evidence="1">
    <location>
        <begin position="254"/>
        <end position="309"/>
    </location>
</feature>
<protein>
    <recommendedName>
        <fullName evidence="5">LysM domain-containing protein</fullName>
    </recommendedName>
</protein>
<feature type="compositionally biased region" description="Gly residues" evidence="1">
    <location>
        <begin position="261"/>
        <end position="300"/>
    </location>
</feature>
<feature type="compositionally biased region" description="Basic and acidic residues" evidence="1">
    <location>
        <begin position="178"/>
        <end position="198"/>
    </location>
</feature>
<evidence type="ECO:0000313" key="4">
    <source>
        <dbReference type="Proteomes" id="UP001528912"/>
    </source>
</evidence>
<dbReference type="RefSeq" id="WP_277193586.1">
    <property type="nucleotide sequence ID" value="NZ_JAROAV010000055.1"/>
</dbReference>
<feature type="chain" id="PRO_5045132877" description="LysM domain-containing protein" evidence="2">
    <location>
        <begin position="29"/>
        <end position="309"/>
    </location>
</feature>
<dbReference type="Proteomes" id="UP001528912">
    <property type="component" value="Unassembled WGS sequence"/>
</dbReference>
<keyword evidence="2" id="KW-0732">Signal</keyword>
<organism evidence="3 4">
    <name type="scientific">Luteipulveratus flavus</name>
    <dbReference type="NCBI Taxonomy" id="3031728"/>
    <lineage>
        <taxon>Bacteria</taxon>
        <taxon>Bacillati</taxon>
        <taxon>Actinomycetota</taxon>
        <taxon>Actinomycetes</taxon>
        <taxon>Micrococcales</taxon>
        <taxon>Dermacoccaceae</taxon>
        <taxon>Luteipulveratus</taxon>
    </lineage>
</organism>
<keyword evidence="4" id="KW-1185">Reference proteome</keyword>
<dbReference type="InterPro" id="IPR006311">
    <property type="entry name" value="TAT_signal"/>
</dbReference>
<accession>A0ABT6CBW5</accession>
<feature type="region of interest" description="Disordered" evidence="1">
    <location>
        <begin position="32"/>
        <end position="73"/>
    </location>
</feature>
<feature type="compositionally biased region" description="Low complexity" evidence="1">
    <location>
        <begin position="32"/>
        <end position="56"/>
    </location>
</feature>
<gene>
    <name evidence="3" type="ORF">P4R38_19235</name>
</gene>
<feature type="region of interest" description="Disordered" evidence="1">
    <location>
        <begin position="171"/>
        <end position="198"/>
    </location>
</feature>